<dbReference type="AlphaFoldDB" id="A0A7U8GTH1"/>
<dbReference type="EC" id="2.7.7.65" evidence="2"/>
<dbReference type="InterPro" id="IPR029787">
    <property type="entry name" value="Nucleotide_cyclase"/>
</dbReference>
<dbReference type="Pfam" id="PF00990">
    <property type="entry name" value="GGDEF"/>
    <property type="match status" value="1"/>
</dbReference>
<dbReference type="FunFam" id="3.30.70.270:FF:000001">
    <property type="entry name" value="Diguanylate cyclase domain protein"/>
    <property type="match status" value="1"/>
</dbReference>
<evidence type="ECO:0000313" key="6">
    <source>
        <dbReference type="Proteomes" id="UP000002171"/>
    </source>
</evidence>
<dbReference type="OrthoDB" id="9812260at2"/>
<evidence type="ECO:0000313" key="5">
    <source>
        <dbReference type="EMBL" id="EAR62287.1"/>
    </source>
</evidence>
<comment type="caution">
    <text evidence="5">The sequence shown here is derived from an EMBL/GenBank/DDBJ whole genome shotgun (WGS) entry which is preliminary data.</text>
</comment>
<name>A0A7U8GTH1_NEPCE</name>
<dbReference type="Proteomes" id="UP000002171">
    <property type="component" value="Unassembled WGS sequence"/>
</dbReference>
<dbReference type="NCBIfam" id="TIGR00254">
    <property type="entry name" value="GGDEF"/>
    <property type="match status" value="1"/>
</dbReference>
<comment type="cofactor">
    <cofactor evidence="1">
        <name>Mg(2+)</name>
        <dbReference type="ChEBI" id="CHEBI:18420"/>
    </cofactor>
</comment>
<dbReference type="PANTHER" id="PTHR45138">
    <property type="entry name" value="REGULATORY COMPONENTS OF SENSORY TRANSDUCTION SYSTEM"/>
    <property type="match status" value="1"/>
</dbReference>
<dbReference type="CDD" id="cd01949">
    <property type="entry name" value="GGDEF"/>
    <property type="match status" value="1"/>
</dbReference>
<dbReference type="PROSITE" id="PS50887">
    <property type="entry name" value="GGDEF"/>
    <property type="match status" value="1"/>
</dbReference>
<feature type="domain" description="GGDEF" evidence="4">
    <location>
        <begin position="201"/>
        <end position="336"/>
    </location>
</feature>
<feature type="compositionally biased region" description="Basic and acidic residues" evidence="3">
    <location>
        <begin position="149"/>
        <end position="161"/>
    </location>
</feature>
<organism evidence="5 6">
    <name type="scientific">Neptuniibacter caesariensis</name>
    <dbReference type="NCBI Taxonomy" id="207954"/>
    <lineage>
        <taxon>Bacteria</taxon>
        <taxon>Pseudomonadati</taxon>
        <taxon>Pseudomonadota</taxon>
        <taxon>Gammaproteobacteria</taxon>
        <taxon>Oceanospirillales</taxon>
        <taxon>Oceanospirillaceae</taxon>
        <taxon>Neptuniibacter</taxon>
    </lineage>
</organism>
<dbReference type="InterPro" id="IPR050469">
    <property type="entry name" value="Diguanylate_Cyclase"/>
</dbReference>
<reference evidence="5 6" key="1">
    <citation type="submission" date="2006-02" db="EMBL/GenBank/DDBJ databases">
        <authorList>
            <person name="Pinhassi J."/>
            <person name="Pedros-Alio C."/>
            <person name="Ferriera S."/>
            <person name="Johnson J."/>
            <person name="Kravitz S."/>
            <person name="Halpern A."/>
            <person name="Remington K."/>
            <person name="Beeson K."/>
            <person name="Tran B."/>
            <person name="Rogers Y.-H."/>
            <person name="Friedman R."/>
            <person name="Venter J.C."/>
        </authorList>
    </citation>
    <scope>NUCLEOTIDE SEQUENCE [LARGE SCALE GENOMIC DNA]</scope>
    <source>
        <strain evidence="5 6">MED92</strain>
    </source>
</reference>
<proteinExistence type="predicted"/>
<evidence type="ECO:0000256" key="2">
    <source>
        <dbReference type="ARBA" id="ARBA00012528"/>
    </source>
</evidence>
<evidence type="ECO:0000256" key="1">
    <source>
        <dbReference type="ARBA" id="ARBA00001946"/>
    </source>
</evidence>
<dbReference type="SUPFAM" id="SSF55073">
    <property type="entry name" value="Nucleotide cyclase"/>
    <property type="match status" value="1"/>
</dbReference>
<dbReference type="GO" id="GO:0043709">
    <property type="term" value="P:cell adhesion involved in single-species biofilm formation"/>
    <property type="evidence" value="ECO:0007669"/>
    <property type="project" value="TreeGrafter"/>
</dbReference>
<evidence type="ECO:0000259" key="4">
    <source>
        <dbReference type="PROSITE" id="PS50887"/>
    </source>
</evidence>
<feature type="region of interest" description="Disordered" evidence="3">
    <location>
        <begin position="141"/>
        <end position="161"/>
    </location>
</feature>
<dbReference type="EMBL" id="AAOW01000003">
    <property type="protein sequence ID" value="EAR62287.1"/>
    <property type="molecule type" value="Genomic_DNA"/>
</dbReference>
<dbReference type="PANTHER" id="PTHR45138:SF2">
    <property type="entry name" value="DIGUANYLATE CYCLASE VDCA"/>
    <property type="match status" value="1"/>
</dbReference>
<dbReference type="SMART" id="SM00267">
    <property type="entry name" value="GGDEF"/>
    <property type="match status" value="1"/>
</dbReference>
<dbReference type="InterPro" id="IPR000160">
    <property type="entry name" value="GGDEF_dom"/>
</dbReference>
<accession>A0A7U8GTH1</accession>
<keyword evidence="6" id="KW-1185">Reference proteome</keyword>
<sequence length="337" mass="37696">MIDNSKVMCAVETFLDEHNLNATPDNYALAYRYVQKNSRSLCEAVEQKLYNEGGLNEASAKELFNTYIVQHDQDTEQIYPALHQLLEQVTGAISSSHNESSGFLDTLHQSNENLQKQGSHDELVELVDLLTQSTSSVISSQEALSEQLHSAEEESKSLKERLDKASRDAMEDELTGLLNRKGFRKCIEELTAERAVPLDQVPYSIVSFDVDHFKNVNDTYGHLFGDKVLHNTAEVILKSVRGNDIAVRFGGEEFILLLPDTDLDGARLVAEKVRTTIEKVRWINRRTGKKLDPITLSAGISANQHSMALEEVIELADVALYQAKGAGRNRSCIYQPD</sequence>
<dbReference type="GO" id="GO:0052621">
    <property type="term" value="F:diguanylate cyclase activity"/>
    <property type="evidence" value="ECO:0007669"/>
    <property type="project" value="UniProtKB-EC"/>
</dbReference>
<evidence type="ECO:0000256" key="3">
    <source>
        <dbReference type="SAM" id="MobiDB-lite"/>
    </source>
</evidence>
<gene>
    <name evidence="5" type="ORF">MED92_14658</name>
</gene>
<dbReference type="InterPro" id="IPR043128">
    <property type="entry name" value="Rev_trsase/Diguanyl_cyclase"/>
</dbReference>
<dbReference type="Gene3D" id="3.30.70.270">
    <property type="match status" value="1"/>
</dbReference>
<dbReference type="GO" id="GO:0005886">
    <property type="term" value="C:plasma membrane"/>
    <property type="evidence" value="ECO:0007669"/>
    <property type="project" value="TreeGrafter"/>
</dbReference>
<protein>
    <recommendedName>
        <fullName evidence="2">diguanylate cyclase</fullName>
        <ecNumber evidence="2">2.7.7.65</ecNumber>
    </recommendedName>
</protein>
<dbReference type="RefSeq" id="WP_007020597.1">
    <property type="nucleotide sequence ID" value="NZ_CH724125.1"/>
</dbReference>
<dbReference type="GO" id="GO:1902201">
    <property type="term" value="P:negative regulation of bacterial-type flagellum-dependent cell motility"/>
    <property type="evidence" value="ECO:0007669"/>
    <property type="project" value="TreeGrafter"/>
</dbReference>